<dbReference type="STRING" id="4097.A0A1S4CEC1"/>
<evidence type="ECO:0000313" key="14">
    <source>
        <dbReference type="RefSeq" id="XP_016499505.1"/>
    </source>
</evidence>
<dbReference type="GO" id="GO:0051707">
    <property type="term" value="P:response to other organism"/>
    <property type="evidence" value="ECO:0007669"/>
    <property type="project" value="UniProtKB-ARBA"/>
</dbReference>
<evidence type="ECO:0000256" key="9">
    <source>
        <dbReference type="ARBA" id="ARBA00023180"/>
    </source>
</evidence>
<feature type="transmembrane region" description="Helical" evidence="11">
    <location>
        <begin position="12"/>
        <end position="34"/>
    </location>
</feature>
<dbReference type="InterPro" id="IPR001245">
    <property type="entry name" value="Ser-Thr/Tyr_kinase_cat_dom"/>
</dbReference>
<reference evidence="13" key="1">
    <citation type="journal article" date="2014" name="Nat. Commun.">
        <title>The tobacco genome sequence and its comparison with those of tomato and potato.</title>
        <authorList>
            <person name="Sierro N."/>
            <person name="Battey J.N."/>
            <person name="Ouadi S."/>
            <person name="Bakaher N."/>
            <person name="Bovet L."/>
            <person name="Willig A."/>
            <person name="Goepfert S."/>
            <person name="Peitsch M.C."/>
            <person name="Ivanov N.V."/>
        </authorList>
    </citation>
    <scope>NUCLEOTIDE SEQUENCE [LARGE SCALE GENOMIC DNA]</scope>
</reference>
<dbReference type="SMART" id="SM00369">
    <property type="entry name" value="LRR_TYP"/>
    <property type="match status" value="3"/>
</dbReference>
<evidence type="ECO:0000256" key="7">
    <source>
        <dbReference type="ARBA" id="ARBA00023136"/>
    </source>
</evidence>
<dbReference type="InterPro" id="IPR001611">
    <property type="entry name" value="Leu-rich_rpt"/>
</dbReference>
<dbReference type="Gene3D" id="3.30.200.20">
    <property type="entry name" value="Phosphorylase Kinase, domain 1"/>
    <property type="match status" value="1"/>
</dbReference>
<keyword evidence="5" id="KW-0677">Repeat</keyword>
<dbReference type="SMART" id="SM00220">
    <property type="entry name" value="S_TKc"/>
    <property type="match status" value="1"/>
</dbReference>
<protein>
    <submittedName>
        <fullName evidence="14">Protein STRUBBELIG-RECEPTOR FAMILY 5 isoform X1</fullName>
    </submittedName>
</protein>
<dbReference type="PANTHER" id="PTHR48056:SF44">
    <property type="entry name" value="RECEPTOR PROTEIN KINASE CLAVATA1"/>
    <property type="match status" value="1"/>
</dbReference>
<evidence type="ECO:0000256" key="4">
    <source>
        <dbReference type="ARBA" id="ARBA00022729"/>
    </source>
</evidence>
<keyword evidence="3 11" id="KW-0812">Transmembrane</keyword>
<dbReference type="SUPFAM" id="SSF56112">
    <property type="entry name" value="Protein kinase-like (PK-like)"/>
    <property type="match status" value="1"/>
</dbReference>
<dbReference type="GO" id="GO:0006952">
    <property type="term" value="P:defense response"/>
    <property type="evidence" value="ECO:0007669"/>
    <property type="project" value="UniProtKB-ARBA"/>
</dbReference>
<feature type="region of interest" description="Disordered" evidence="10">
    <location>
        <begin position="251"/>
        <end position="279"/>
    </location>
</feature>
<dbReference type="SUPFAM" id="SSF52058">
    <property type="entry name" value="L domain-like"/>
    <property type="match status" value="1"/>
</dbReference>
<dbReference type="SMR" id="A0A1S4CEC1"/>
<evidence type="ECO:0000256" key="8">
    <source>
        <dbReference type="ARBA" id="ARBA00023170"/>
    </source>
</evidence>
<dbReference type="InterPro" id="IPR050647">
    <property type="entry name" value="Plant_LRR-RLKs"/>
</dbReference>
<keyword evidence="4" id="KW-0732">Signal</keyword>
<evidence type="ECO:0000256" key="10">
    <source>
        <dbReference type="SAM" id="MobiDB-lite"/>
    </source>
</evidence>
<feature type="domain" description="Protein kinase" evidence="12">
    <location>
        <begin position="431"/>
        <end position="702"/>
    </location>
</feature>
<evidence type="ECO:0000256" key="11">
    <source>
        <dbReference type="SAM" id="Phobius"/>
    </source>
</evidence>
<feature type="transmembrane region" description="Helical" evidence="11">
    <location>
        <begin position="284"/>
        <end position="307"/>
    </location>
</feature>
<keyword evidence="7 11" id="KW-0472">Membrane</keyword>
<evidence type="ECO:0000313" key="13">
    <source>
        <dbReference type="Proteomes" id="UP000790787"/>
    </source>
</evidence>
<dbReference type="PROSITE" id="PS50011">
    <property type="entry name" value="PROTEIN_KINASE_DOM"/>
    <property type="match status" value="1"/>
</dbReference>
<dbReference type="InterPro" id="IPR003591">
    <property type="entry name" value="Leu-rich_rpt_typical-subtyp"/>
</dbReference>
<dbReference type="GO" id="GO:0004672">
    <property type="term" value="F:protein kinase activity"/>
    <property type="evidence" value="ECO:0000318"/>
    <property type="project" value="GO_Central"/>
</dbReference>
<dbReference type="FunFam" id="3.80.10.10:FF:000062">
    <property type="entry name" value="protein STRUBBELIG-RECEPTOR FAMILY 3"/>
    <property type="match status" value="1"/>
</dbReference>
<keyword evidence="13" id="KW-1185">Reference proteome</keyword>
<dbReference type="Pfam" id="PF00560">
    <property type="entry name" value="LRR_1"/>
    <property type="match status" value="1"/>
</dbReference>
<comment type="subcellular location">
    <subcellularLocation>
        <location evidence="1">Membrane</location>
    </subcellularLocation>
</comment>
<evidence type="ECO:0000256" key="1">
    <source>
        <dbReference type="ARBA" id="ARBA00004370"/>
    </source>
</evidence>
<keyword evidence="6 11" id="KW-1133">Transmembrane helix</keyword>
<dbReference type="RefSeq" id="XP_016499505.1">
    <property type="nucleotide sequence ID" value="XM_016644019.1"/>
</dbReference>
<dbReference type="InterPro" id="IPR000719">
    <property type="entry name" value="Prot_kinase_dom"/>
</dbReference>
<dbReference type="Proteomes" id="UP000790787">
    <property type="component" value="Chromosome 8"/>
</dbReference>
<keyword evidence="8" id="KW-0675">Receptor</keyword>
<dbReference type="InterPro" id="IPR032675">
    <property type="entry name" value="LRR_dom_sf"/>
</dbReference>
<dbReference type="PANTHER" id="PTHR48056">
    <property type="entry name" value="LRR RECEPTOR-LIKE SERINE/THREONINE-PROTEIN KINASE-RELATED"/>
    <property type="match status" value="1"/>
</dbReference>
<keyword evidence="2" id="KW-0433">Leucine-rich repeat</keyword>
<dbReference type="InterPro" id="IPR011009">
    <property type="entry name" value="Kinase-like_dom_sf"/>
</dbReference>
<reference evidence="14" key="2">
    <citation type="submission" date="2025-08" db="UniProtKB">
        <authorList>
            <consortium name="RefSeq"/>
        </authorList>
    </citation>
    <scope>IDENTIFICATION</scope>
    <source>
        <tissue evidence="14">Leaf</tissue>
    </source>
</reference>
<dbReference type="Pfam" id="PF07714">
    <property type="entry name" value="PK_Tyr_Ser-Thr"/>
    <property type="match status" value="1"/>
</dbReference>
<dbReference type="AlphaFoldDB" id="A0A1S4CEC1"/>
<dbReference type="FunFam" id="1.10.510.10:FF:000095">
    <property type="entry name" value="protein STRUBBELIG-RECEPTOR FAMILY 8"/>
    <property type="match status" value="1"/>
</dbReference>
<dbReference type="GO" id="GO:0005886">
    <property type="term" value="C:plasma membrane"/>
    <property type="evidence" value="ECO:0000318"/>
    <property type="project" value="GO_Central"/>
</dbReference>
<dbReference type="Gene3D" id="1.10.510.10">
    <property type="entry name" value="Transferase(Phosphotransferase) domain 1"/>
    <property type="match status" value="1"/>
</dbReference>
<dbReference type="Pfam" id="PF13855">
    <property type="entry name" value="LRR_8"/>
    <property type="match status" value="1"/>
</dbReference>
<keyword evidence="9" id="KW-0325">Glycoprotein</keyword>
<dbReference type="GO" id="GO:0007165">
    <property type="term" value="P:signal transduction"/>
    <property type="evidence" value="ECO:0000318"/>
    <property type="project" value="GO_Central"/>
</dbReference>
<dbReference type="PaxDb" id="4097-A0A1S4CEC1"/>
<proteinExistence type="predicted"/>
<evidence type="ECO:0000256" key="6">
    <source>
        <dbReference type="ARBA" id="ARBA00022989"/>
    </source>
</evidence>
<dbReference type="FunFam" id="3.30.200.20:FF:000125">
    <property type="entry name" value="Protein STRUBBELIG-RECEPTOR FAMILY 8"/>
    <property type="match status" value="1"/>
</dbReference>
<dbReference type="Gene3D" id="3.80.10.10">
    <property type="entry name" value="Ribonuclease Inhibitor"/>
    <property type="match status" value="1"/>
</dbReference>
<evidence type="ECO:0000256" key="2">
    <source>
        <dbReference type="ARBA" id="ARBA00022614"/>
    </source>
</evidence>
<dbReference type="Pfam" id="PF08263">
    <property type="entry name" value="LRRNT_2"/>
    <property type="match status" value="1"/>
</dbReference>
<dbReference type="GeneID" id="107818088"/>
<dbReference type="GO" id="GO:0005524">
    <property type="term" value="F:ATP binding"/>
    <property type="evidence" value="ECO:0007669"/>
    <property type="project" value="InterPro"/>
</dbReference>
<dbReference type="OrthoDB" id="4062651at2759"/>
<evidence type="ECO:0000256" key="3">
    <source>
        <dbReference type="ARBA" id="ARBA00022692"/>
    </source>
</evidence>
<dbReference type="KEGG" id="nta:107818088"/>
<name>A0A1S4CEC1_TOBAC</name>
<accession>A0A1S4CEC1</accession>
<evidence type="ECO:0000259" key="12">
    <source>
        <dbReference type="PROSITE" id="PS50011"/>
    </source>
</evidence>
<gene>
    <name evidence="14" type="primary">LOC107818088</name>
</gene>
<dbReference type="InterPro" id="IPR013210">
    <property type="entry name" value="LRR_N_plant-typ"/>
</dbReference>
<dbReference type="RefSeq" id="XP_016499505.1">
    <property type="nucleotide sequence ID" value="XM_016644019.2"/>
</dbReference>
<sequence>MLMDVFILGVKLLFPSTFLLWIILTSSFTIPVVLSKTDSRQVSALNNMYQYLKPSSKLEGWKKDGGDPCGDDSWQGIKCSGSDIIEIDLSGLGLSGSLGFQLDKLEKVTYFDVSKNNLKDNIPYQLPPRTQHLDLSGNQFSGTVPYSISQMADLKFLNLNHNKISGSLSDMFGQLTKLTEMDLSFNSISGSLPQSFRSLSSLSKLHMQNNQFTGSINVLADLPLDDLNVANNQLTGWIPDELKDIKKLETGGNSWSSGAAPPPPPGQKSKPHTGRSGKEAKSGLGAAAIIGIILGVLLLLIFIIVLFSKKRSSPSSHFLEEDRFSQRQRFTPLSSQELSSGTRGNMCEDFRDSSSATEKHLQTSSSMVLKRLTSERRKSFNEKELTNPPTSNHLKSFNDKEFANPLSAKRSSSVHLAYYPLADLQNATGNFASSRLLGEGSIGRVYRAKYPDGRVLAVKKIDSSFFQDRQCTELADIASKVSKLHHPNIAEVFGYCSEQGQNMLIYEYFRNGSLHEFLHVSDDFSKPLTWNTRVRIALGAARAIEYLHEVCSPSCLHRNIKTSNILLDAELNPRLCECGLAMFHERASRNLDAGYTAPECTKPSAYTLKSDVYSFGVVMLELLTGRKPFDSSKPRLEQYLVQWASPQLHDLDALEKMADPALRGLYPPKSLSRFADVTALCVQLEPEFRPHMSEVVQALVRLVQRSSLSQREDLSASRRIDDDY</sequence>
<organism evidence="13 14">
    <name type="scientific">Nicotiana tabacum</name>
    <name type="common">Common tobacco</name>
    <dbReference type="NCBI Taxonomy" id="4097"/>
    <lineage>
        <taxon>Eukaryota</taxon>
        <taxon>Viridiplantae</taxon>
        <taxon>Streptophyta</taxon>
        <taxon>Embryophyta</taxon>
        <taxon>Tracheophyta</taxon>
        <taxon>Spermatophyta</taxon>
        <taxon>Magnoliopsida</taxon>
        <taxon>eudicotyledons</taxon>
        <taxon>Gunneridae</taxon>
        <taxon>Pentapetalae</taxon>
        <taxon>asterids</taxon>
        <taxon>lamiids</taxon>
        <taxon>Solanales</taxon>
        <taxon>Solanaceae</taxon>
        <taxon>Nicotianoideae</taxon>
        <taxon>Nicotianeae</taxon>
        <taxon>Nicotiana</taxon>
    </lineage>
</organism>
<dbReference type="OMA" id="QPMDKKP"/>
<evidence type="ECO:0000256" key="5">
    <source>
        <dbReference type="ARBA" id="ARBA00022737"/>
    </source>
</evidence>